<dbReference type="RefSeq" id="WP_204205110.1">
    <property type="nucleotide sequence ID" value="NZ_JAFELM010000043.1"/>
</dbReference>
<proteinExistence type="predicted"/>
<dbReference type="EMBL" id="JAFELM010000043">
    <property type="protein sequence ID" value="MBM6619641.1"/>
    <property type="molecule type" value="Genomic_DNA"/>
</dbReference>
<sequence>MAQVGKNEIIHYLEKLKSMYVAIDENALRKDIRKIEEIIRSLHGKVESNPIKKQVRKKENTFRESLALLNERKYNDLKGTKVNFEHVRSSEDVITFFEIHSETHILSHTTALDLKLIYTILTGEHREIKGKKEELLQTVKRNIRARKRGEAFSR</sequence>
<evidence type="ECO:0000313" key="1">
    <source>
        <dbReference type="EMBL" id="MBM6619641.1"/>
    </source>
</evidence>
<organism evidence="1 2">
    <name type="scientific">Bacillus suaedaesalsae</name>
    <dbReference type="NCBI Taxonomy" id="2810349"/>
    <lineage>
        <taxon>Bacteria</taxon>
        <taxon>Bacillati</taxon>
        <taxon>Bacillota</taxon>
        <taxon>Bacilli</taxon>
        <taxon>Bacillales</taxon>
        <taxon>Bacillaceae</taxon>
        <taxon>Bacillus</taxon>
    </lineage>
</organism>
<keyword evidence="2" id="KW-1185">Reference proteome</keyword>
<protein>
    <submittedName>
        <fullName evidence="1">Uncharacterized protein</fullName>
    </submittedName>
</protein>
<name>A0ABS2DMC3_9BACI</name>
<gene>
    <name evidence="1" type="ORF">JR050_18415</name>
</gene>
<comment type="caution">
    <text evidence="1">The sequence shown here is derived from an EMBL/GenBank/DDBJ whole genome shotgun (WGS) entry which is preliminary data.</text>
</comment>
<reference evidence="1 2" key="1">
    <citation type="submission" date="2021-02" db="EMBL/GenBank/DDBJ databases">
        <title>Bacillus sp. RD4P76, an endophyte from a halophyte.</title>
        <authorList>
            <person name="Sun J.-Q."/>
        </authorList>
    </citation>
    <scope>NUCLEOTIDE SEQUENCE [LARGE SCALE GENOMIC DNA]</scope>
    <source>
        <strain evidence="1 2">RD4P76</strain>
    </source>
</reference>
<accession>A0ABS2DMC3</accession>
<dbReference type="Proteomes" id="UP001518925">
    <property type="component" value="Unassembled WGS sequence"/>
</dbReference>
<evidence type="ECO:0000313" key="2">
    <source>
        <dbReference type="Proteomes" id="UP001518925"/>
    </source>
</evidence>